<organism evidence="5 6">
    <name type="scientific">Acanthoscelides obtectus</name>
    <name type="common">Bean weevil</name>
    <name type="synonym">Bruchus obtectus</name>
    <dbReference type="NCBI Taxonomy" id="200917"/>
    <lineage>
        <taxon>Eukaryota</taxon>
        <taxon>Metazoa</taxon>
        <taxon>Ecdysozoa</taxon>
        <taxon>Arthropoda</taxon>
        <taxon>Hexapoda</taxon>
        <taxon>Insecta</taxon>
        <taxon>Pterygota</taxon>
        <taxon>Neoptera</taxon>
        <taxon>Endopterygota</taxon>
        <taxon>Coleoptera</taxon>
        <taxon>Polyphaga</taxon>
        <taxon>Cucujiformia</taxon>
        <taxon>Chrysomeloidea</taxon>
        <taxon>Chrysomelidae</taxon>
        <taxon>Bruchinae</taxon>
        <taxon>Bruchini</taxon>
        <taxon>Acanthoscelides</taxon>
    </lineage>
</organism>
<keyword evidence="2" id="KW-0458">Lysosome</keyword>
<feature type="region of interest" description="Disordered" evidence="3">
    <location>
        <begin position="447"/>
        <end position="480"/>
    </location>
</feature>
<evidence type="ECO:0000313" key="6">
    <source>
        <dbReference type="Proteomes" id="UP001152888"/>
    </source>
</evidence>
<dbReference type="GO" id="GO:0038202">
    <property type="term" value="P:TORC1 signaling"/>
    <property type="evidence" value="ECO:0007669"/>
    <property type="project" value="TreeGrafter"/>
</dbReference>
<comment type="function">
    <text evidence="2">As a component of the GATOR1 complex functions as an inhibitor of the amino acid-sensing branch of the TORC1 pathway.</text>
</comment>
<evidence type="ECO:0000313" key="5">
    <source>
        <dbReference type="EMBL" id="CAH1967757.1"/>
    </source>
</evidence>
<dbReference type="InterPro" id="IPR056603">
    <property type="entry name" value="HTH_NPRL3"/>
</dbReference>
<comment type="caution">
    <text evidence="5">The sequence shown here is derived from an EMBL/GenBank/DDBJ whole genome shotgun (WGS) entry which is preliminary data.</text>
</comment>
<sequence length="598" mass="68204">MEVSPLSVILVKSDSKGDRLLFRYPFQTQKNNEPSNKSRKNPYTLPTVEDTLQSTVPTNTAINKETLMGYTDEVLSSLFAVKMELCNRKFELKVNDVRFVSHPTLLYRNTKDDEDVSGIMLVNMVFALHALASHSVVKCYHDLSKRMGIVLRYEERRCGYVSEQTQLMTSVHDDGYTNGPSSVFQIILEKCSVANDIKKMYDDLCTTGLVNLRINKWIPLSFCLPQKVHQWHMRGRIVEPEDIDRPSLCVTTKTSPGSKSVRNSLFRCLKALRPYHSLLLLYPLSQMNDFMSLDGSPSLVRLLMQYSPLKNLQTLAADADLTLSHVFELTAHLVYWAKATVIFPICSTNKYVISPNAPVHLNSPLIEKFSESFPGLHLIRVISEFSLPTSLGQKCNPLCHPSQQSQLIKTIIWMLQHHLLIQLHTYIQYMPTENGLLNSKLEFSKKQLTSPSPRSSAMLSSSYQPNAEHSRAESESGASTLSETVEIITARSIVMENLSFTSTENDKQDYQEELLLDFPDEERSSIFKIPATNTPEDLKLFARLCRKDYFQGNHHIEEIMYLENLRRSQLMQLLDKFRDVLITYETEDPAIAMFSCSS</sequence>
<feature type="compositionally biased region" description="Low complexity" evidence="3">
    <location>
        <begin position="450"/>
        <end position="462"/>
    </location>
</feature>
<comment type="similarity">
    <text evidence="1 2">Belongs to the NPR3 family.</text>
</comment>
<accession>A0A9P0KB10</accession>
<keyword evidence="6" id="KW-1185">Reference proteome</keyword>
<dbReference type="PANTHER" id="PTHR13153:SF5">
    <property type="entry name" value="GATOR COMPLEX PROTEIN NPRL3"/>
    <property type="match status" value="1"/>
</dbReference>
<comment type="subcellular location">
    <subcellularLocation>
        <location evidence="2">Lysosome</location>
    </subcellularLocation>
</comment>
<evidence type="ECO:0000256" key="2">
    <source>
        <dbReference type="RuleBase" id="RU368069"/>
    </source>
</evidence>
<dbReference type="GO" id="GO:0034198">
    <property type="term" value="P:cellular response to amino acid starvation"/>
    <property type="evidence" value="ECO:0007669"/>
    <property type="project" value="UniProtKB-UniRule"/>
</dbReference>
<dbReference type="OrthoDB" id="18648at2759"/>
<dbReference type="EMBL" id="CAKOFQ010006747">
    <property type="protein sequence ID" value="CAH1967757.1"/>
    <property type="molecule type" value="Genomic_DNA"/>
</dbReference>
<dbReference type="AlphaFoldDB" id="A0A9P0KB10"/>
<gene>
    <name evidence="5" type="ORF">ACAOBT_LOCUS7536</name>
</gene>
<dbReference type="GO" id="GO:1904262">
    <property type="term" value="P:negative regulation of TORC1 signaling"/>
    <property type="evidence" value="ECO:0007669"/>
    <property type="project" value="TreeGrafter"/>
</dbReference>
<evidence type="ECO:0000259" key="4">
    <source>
        <dbReference type="Pfam" id="PF24064"/>
    </source>
</evidence>
<name>A0A9P0KB10_ACAOB</name>
<evidence type="ECO:0000256" key="1">
    <source>
        <dbReference type="ARBA" id="ARBA00010546"/>
    </source>
</evidence>
<dbReference type="InterPro" id="IPR005365">
    <property type="entry name" value="Npr3"/>
</dbReference>
<dbReference type="PANTHER" id="PTHR13153">
    <property type="entry name" value="CGTHBA PROTEIN -14 GENE PROTEIN"/>
    <property type="match status" value="1"/>
</dbReference>
<feature type="compositionally biased region" description="Polar residues" evidence="3">
    <location>
        <begin position="26"/>
        <end position="35"/>
    </location>
</feature>
<dbReference type="Pfam" id="PF03666">
    <property type="entry name" value="NPR3"/>
    <property type="match status" value="1"/>
</dbReference>
<feature type="domain" description="GATOR1 complex protein NPRL3 C-terminal HTH" evidence="4">
    <location>
        <begin position="521"/>
        <end position="582"/>
    </location>
</feature>
<protein>
    <recommendedName>
        <fullName evidence="2">GATOR complex protein NPRL3</fullName>
    </recommendedName>
    <alternativeName>
        <fullName evidence="2">Nitrogen permease regulator 3-like protein</fullName>
    </alternativeName>
</protein>
<reference evidence="5" key="1">
    <citation type="submission" date="2022-03" db="EMBL/GenBank/DDBJ databases">
        <authorList>
            <person name="Sayadi A."/>
        </authorList>
    </citation>
    <scope>NUCLEOTIDE SEQUENCE</scope>
</reference>
<dbReference type="Proteomes" id="UP001152888">
    <property type="component" value="Unassembled WGS sequence"/>
</dbReference>
<dbReference type="Pfam" id="PF24064">
    <property type="entry name" value="HTH_NPRL3"/>
    <property type="match status" value="1"/>
</dbReference>
<dbReference type="GO" id="GO:1990130">
    <property type="term" value="C:GATOR1 complex"/>
    <property type="evidence" value="ECO:0007669"/>
    <property type="project" value="UniProtKB-UniRule"/>
</dbReference>
<proteinExistence type="inferred from homology"/>
<dbReference type="GO" id="GO:0010508">
    <property type="term" value="P:positive regulation of autophagy"/>
    <property type="evidence" value="ECO:0007669"/>
    <property type="project" value="TreeGrafter"/>
</dbReference>
<keyword evidence="2" id="KW-0732">Signal</keyword>
<dbReference type="GO" id="GO:0005764">
    <property type="term" value="C:lysosome"/>
    <property type="evidence" value="ECO:0007669"/>
    <property type="project" value="UniProtKB-SubCell"/>
</dbReference>
<evidence type="ECO:0000256" key="3">
    <source>
        <dbReference type="SAM" id="MobiDB-lite"/>
    </source>
</evidence>
<feature type="region of interest" description="Disordered" evidence="3">
    <location>
        <begin position="26"/>
        <end position="45"/>
    </location>
</feature>